<dbReference type="Proteomes" id="UP000542742">
    <property type="component" value="Unassembled WGS sequence"/>
</dbReference>
<reference evidence="1 2" key="1">
    <citation type="submission" date="2020-08" db="EMBL/GenBank/DDBJ databases">
        <title>Sequencing the genomes of 1000 actinobacteria strains.</title>
        <authorList>
            <person name="Klenk H.-P."/>
        </authorList>
    </citation>
    <scope>NUCLEOTIDE SEQUENCE [LARGE SCALE GENOMIC DNA]</scope>
    <source>
        <strain evidence="1 2">DSM 45518</strain>
    </source>
</reference>
<keyword evidence="2" id="KW-1185">Reference proteome</keyword>
<gene>
    <name evidence="1" type="ORF">BKA14_000785</name>
</gene>
<evidence type="ECO:0000313" key="2">
    <source>
        <dbReference type="Proteomes" id="UP000542742"/>
    </source>
</evidence>
<dbReference type="EMBL" id="JACHMF010000001">
    <property type="protein sequence ID" value="MBB4690637.1"/>
    <property type="molecule type" value="Genomic_DNA"/>
</dbReference>
<organism evidence="1 2">
    <name type="scientific">Paractinoplanes abujensis</name>
    <dbReference type="NCBI Taxonomy" id="882441"/>
    <lineage>
        <taxon>Bacteria</taxon>
        <taxon>Bacillati</taxon>
        <taxon>Actinomycetota</taxon>
        <taxon>Actinomycetes</taxon>
        <taxon>Micromonosporales</taxon>
        <taxon>Micromonosporaceae</taxon>
        <taxon>Paractinoplanes</taxon>
    </lineage>
</organism>
<comment type="caution">
    <text evidence="1">The sequence shown here is derived from an EMBL/GenBank/DDBJ whole genome shotgun (WGS) entry which is preliminary data.</text>
</comment>
<dbReference type="AlphaFoldDB" id="A0A7W7FZK9"/>
<sequence>MLLADELTVVHHDDTVSRFLDVRYTLGREGLRLITAGGGERLIPRHEVLTTHVQKRAAF</sequence>
<proteinExistence type="predicted"/>
<name>A0A7W7FZK9_9ACTN</name>
<dbReference type="RefSeq" id="WP_221477217.1">
    <property type="nucleotide sequence ID" value="NZ_BOMC01000015.1"/>
</dbReference>
<accession>A0A7W7FZK9</accession>
<protein>
    <submittedName>
        <fullName evidence="1">Uncharacterized protein</fullName>
    </submittedName>
</protein>
<evidence type="ECO:0000313" key="1">
    <source>
        <dbReference type="EMBL" id="MBB4690637.1"/>
    </source>
</evidence>